<dbReference type="EMBL" id="LHQQ01000234">
    <property type="protein sequence ID" value="KOS38805.1"/>
    <property type="molecule type" value="Genomic_DNA"/>
</dbReference>
<sequence>MEQSQNMSRQSDFDRLDTTAKEITIALTRNQCRHGFIGGYAASLVGGARTTEDVDLIVDEDPANVRQMLLRVPGFQLTCANNLVFMNGDDAVKVEILRGGKTRPMKLPDANSVPLYYISAKTLLGCDGDTTIPIVHPSVLIFTKIKRWHSIAESTRPQSVTKAGGDFEDMTTILQWLAKNNLRIDFTAYPEKPKEELLPCFRKLYELHAITRSLLEVTMDARDFALICN</sequence>
<dbReference type="Gene3D" id="3.30.460.40">
    <property type="match status" value="1"/>
</dbReference>
<name>A0A0M9WBP6_9EURO</name>
<evidence type="ECO:0000313" key="1">
    <source>
        <dbReference type="EMBL" id="KOS38805.1"/>
    </source>
</evidence>
<proteinExistence type="predicted"/>
<dbReference type="InterPro" id="IPR043519">
    <property type="entry name" value="NT_sf"/>
</dbReference>
<organism evidence="1 2">
    <name type="scientific">Penicillium nordicum</name>
    <dbReference type="NCBI Taxonomy" id="229535"/>
    <lineage>
        <taxon>Eukaryota</taxon>
        <taxon>Fungi</taxon>
        <taxon>Dikarya</taxon>
        <taxon>Ascomycota</taxon>
        <taxon>Pezizomycotina</taxon>
        <taxon>Eurotiomycetes</taxon>
        <taxon>Eurotiomycetidae</taxon>
        <taxon>Eurotiales</taxon>
        <taxon>Aspergillaceae</taxon>
        <taxon>Penicillium</taxon>
    </lineage>
</organism>
<reference evidence="1 2" key="1">
    <citation type="submission" date="2015-08" db="EMBL/GenBank/DDBJ databases">
        <title>Genome sequencing of Penicillium nordicum.</title>
        <authorList>
            <person name="Nguyen H.D."/>
            <person name="Seifert K.A."/>
        </authorList>
    </citation>
    <scope>NUCLEOTIDE SEQUENCE [LARGE SCALE GENOMIC DNA]</scope>
    <source>
        <strain evidence="1 2">DAOMC 185683</strain>
    </source>
</reference>
<protein>
    <submittedName>
        <fullName evidence="1">Uncharacterized protein</fullName>
    </submittedName>
</protein>
<accession>A0A0M9WBP6</accession>
<comment type="caution">
    <text evidence="1">The sequence shown here is derived from an EMBL/GenBank/DDBJ whole genome shotgun (WGS) entry which is preliminary data.</text>
</comment>
<dbReference type="AlphaFoldDB" id="A0A0M9WBP6"/>
<gene>
    <name evidence="1" type="ORF">ACN38_g10380</name>
</gene>
<evidence type="ECO:0000313" key="2">
    <source>
        <dbReference type="Proteomes" id="UP000037696"/>
    </source>
</evidence>
<dbReference type="SUPFAM" id="SSF81301">
    <property type="entry name" value="Nucleotidyltransferase"/>
    <property type="match status" value="1"/>
</dbReference>
<dbReference type="STRING" id="229535.A0A0M9WBP6"/>
<keyword evidence="2" id="KW-1185">Reference proteome</keyword>
<dbReference type="Proteomes" id="UP000037696">
    <property type="component" value="Unassembled WGS sequence"/>
</dbReference>
<dbReference type="OrthoDB" id="10066232at2759"/>